<protein>
    <submittedName>
        <fullName evidence="6">Putative MULE transposase domain-containing protein</fullName>
    </submittedName>
</protein>
<keyword evidence="1" id="KW-0815">Transposition</keyword>
<feature type="compositionally biased region" description="Basic and acidic residues" evidence="4">
    <location>
        <begin position="560"/>
        <end position="573"/>
    </location>
</feature>
<keyword evidence="3" id="KW-0233">DNA recombination</keyword>
<feature type="domain" description="MULE transposase" evidence="5">
    <location>
        <begin position="162"/>
        <end position="250"/>
    </location>
</feature>
<feature type="region of interest" description="Disordered" evidence="4">
    <location>
        <begin position="283"/>
        <end position="311"/>
    </location>
</feature>
<gene>
    <name evidence="6" type="ORF">CSUB01_12584</name>
</gene>
<feature type="non-terminal residue" evidence="6">
    <location>
        <position position="685"/>
    </location>
</feature>
<evidence type="ECO:0000313" key="6">
    <source>
        <dbReference type="EMBL" id="KDN72098.1"/>
    </source>
</evidence>
<dbReference type="EMBL" id="JMSE01000053">
    <property type="protein sequence ID" value="KDN72098.1"/>
    <property type="molecule type" value="Genomic_DNA"/>
</dbReference>
<evidence type="ECO:0000313" key="7">
    <source>
        <dbReference type="Proteomes" id="UP000027238"/>
    </source>
</evidence>
<dbReference type="GO" id="GO:0003677">
    <property type="term" value="F:DNA binding"/>
    <property type="evidence" value="ECO:0007669"/>
    <property type="project" value="UniProtKB-KW"/>
</dbReference>
<dbReference type="InterPro" id="IPR001207">
    <property type="entry name" value="Transposase_mutator"/>
</dbReference>
<proteinExistence type="predicted"/>
<sequence>MATIIATTFEECWLRVRLHYRNEGIALRKKGWSNKHTRLNIYCDRAGNRQSTATRRKASSKQCGCTFAGKIFQADDTWIWEVLDGRELHNHEPTSQSEIAAVANFQRLSEEEAAFNADREGLTRKSIIQRVEELSSNNNMTSREIAAQLVSTEKVATTNQRVNRFQMPLFQVVGLTSVNTTYNACFCLVSAETTDFYRWVLLQLRELLQSNNVPDPGVIITDFDAGLKRATEEVFPNTKQQLCVWHMLKNVVLNAKKKWEGPQAAESDEAAAIALAADETTPSTRIVDESTNRQQQQQQGDIPTSDEKVYSHDPDGLVDAWRACVYASTVDIFKKAWKSLKRQFTDQPAIIQYLQITYIPRLDEFVNYKIRYLRNYGVKTTSPTEGSHHELKSYLTHRLADLYTLLKKIRQMVNQKIARYTAKCGAERRRRLPTSQIQILQPLTYEVSFYALNLLSKQYTAANEAFTKRQSLPPCTGAFTQQWGIPCRHNLLQRLQSADRSQILQTEDINPHWRLDQSDPNLIRLRLQTIEADPNIVRRQRARRHIPLDSSDDETPSLNDTRREPSAWERYEAFEASSQGDMDSPSTPASSQAGSHSIRSSRAGRRGSSRRSNTRADQQQLLLFNSLRSTIKNLVTTVQGLQDTQAQQELRRLQAEQQRVAHAAALYTQQQEQLLHQQSLRPPIP</sequence>
<dbReference type="Pfam" id="PF10551">
    <property type="entry name" value="MULE"/>
    <property type="match status" value="1"/>
</dbReference>
<feature type="region of interest" description="Disordered" evidence="4">
    <location>
        <begin position="541"/>
        <end position="617"/>
    </location>
</feature>
<dbReference type="InterPro" id="IPR052579">
    <property type="entry name" value="Zinc_finger_SWIM"/>
</dbReference>
<feature type="compositionally biased region" description="Polar residues" evidence="4">
    <location>
        <begin position="576"/>
        <end position="592"/>
    </location>
</feature>
<feature type="compositionally biased region" description="Polar residues" evidence="4">
    <location>
        <begin position="292"/>
        <end position="302"/>
    </location>
</feature>
<evidence type="ECO:0000256" key="1">
    <source>
        <dbReference type="ARBA" id="ARBA00022578"/>
    </source>
</evidence>
<dbReference type="OrthoDB" id="4846324at2759"/>
<dbReference type="PROSITE" id="PS01007">
    <property type="entry name" value="TRANSPOSASE_MUTATOR"/>
    <property type="match status" value="1"/>
</dbReference>
<dbReference type="GO" id="GO:0006313">
    <property type="term" value="P:DNA transposition"/>
    <property type="evidence" value="ECO:0007669"/>
    <property type="project" value="InterPro"/>
</dbReference>
<accession>A0A066XS84</accession>
<dbReference type="PANTHER" id="PTHR31569">
    <property type="entry name" value="SWIM-TYPE DOMAIN-CONTAINING PROTEIN"/>
    <property type="match status" value="1"/>
</dbReference>
<evidence type="ECO:0000256" key="2">
    <source>
        <dbReference type="ARBA" id="ARBA00023125"/>
    </source>
</evidence>
<evidence type="ECO:0000259" key="5">
    <source>
        <dbReference type="Pfam" id="PF10551"/>
    </source>
</evidence>
<dbReference type="HOGENOM" id="CLU_402050_0_0_1"/>
<reference evidence="7" key="1">
    <citation type="journal article" date="2014" name="Genome Announc.">
        <title>Draft genome sequence of Colletotrichum sublineola, a destructive pathogen of cultivated sorghum.</title>
        <authorList>
            <person name="Baroncelli R."/>
            <person name="Sanz-Martin J.M."/>
            <person name="Rech G.E."/>
            <person name="Sukno S.A."/>
            <person name="Thon M.R."/>
        </authorList>
    </citation>
    <scope>NUCLEOTIDE SEQUENCE [LARGE SCALE GENOMIC DNA]</scope>
    <source>
        <strain evidence="7">TX430BB</strain>
    </source>
</reference>
<dbReference type="eggNOG" id="ENOG502QQB8">
    <property type="taxonomic scope" value="Eukaryota"/>
</dbReference>
<evidence type="ECO:0000256" key="3">
    <source>
        <dbReference type="ARBA" id="ARBA00023172"/>
    </source>
</evidence>
<comment type="caution">
    <text evidence="6">The sequence shown here is derived from an EMBL/GenBank/DDBJ whole genome shotgun (WGS) entry which is preliminary data.</text>
</comment>
<keyword evidence="2" id="KW-0238">DNA-binding</keyword>
<name>A0A066XS84_COLSU</name>
<evidence type="ECO:0000256" key="4">
    <source>
        <dbReference type="SAM" id="MobiDB-lite"/>
    </source>
</evidence>
<keyword evidence="7" id="KW-1185">Reference proteome</keyword>
<organism evidence="6 7">
    <name type="scientific">Colletotrichum sublineola</name>
    <name type="common">Sorghum anthracnose fungus</name>
    <dbReference type="NCBI Taxonomy" id="1173701"/>
    <lineage>
        <taxon>Eukaryota</taxon>
        <taxon>Fungi</taxon>
        <taxon>Dikarya</taxon>
        <taxon>Ascomycota</taxon>
        <taxon>Pezizomycotina</taxon>
        <taxon>Sordariomycetes</taxon>
        <taxon>Hypocreomycetidae</taxon>
        <taxon>Glomerellales</taxon>
        <taxon>Glomerellaceae</taxon>
        <taxon>Colletotrichum</taxon>
        <taxon>Colletotrichum graminicola species complex</taxon>
    </lineage>
</organism>
<feature type="compositionally biased region" description="Basic residues" evidence="4">
    <location>
        <begin position="602"/>
        <end position="613"/>
    </location>
</feature>
<dbReference type="InterPro" id="IPR018289">
    <property type="entry name" value="MULE_transposase_dom"/>
</dbReference>
<dbReference type="STRING" id="1173701.A0A066XS84"/>
<dbReference type="AlphaFoldDB" id="A0A066XS84"/>
<dbReference type="Proteomes" id="UP000027238">
    <property type="component" value="Unassembled WGS sequence"/>
</dbReference>
<dbReference type="PANTHER" id="PTHR31569:SF4">
    <property type="entry name" value="SWIM-TYPE DOMAIN-CONTAINING PROTEIN"/>
    <property type="match status" value="1"/>
</dbReference>
<dbReference type="GO" id="GO:0004803">
    <property type="term" value="F:transposase activity"/>
    <property type="evidence" value="ECO:0007669"/>
    <property type="project" value="InterPro"/>
</dbReference>